<evidence type="ECO:0000313" key="10">
    <source>
        <dbReference type="EMBL" id="CAD7289003.1"/>
    </source>
</evidence>
<keyword evidence="6 7" id="KW-0472">Membrane</keyword>
<feature type="transmembrane region" description="Helical" evidence="7">
    <location>
        <begin position="293"/>
        <end position="313"/>
    </location>
</feature>
<feature type="domain" description="Cation/H+ exchanger transmembrane" evidence="8">
    <location>
        <begin position="11"/>
        <end position="373"/>
    </location>
</feature>
<feature type="transmembrane region" description="Helical" evidence="7">
    <location>
        <begin position="325"/>
        <end position="343"/>
    </location>
</feature>
<protein>
    <submittedName>
        <fullName evidence="10">Glutathione-regulated potassium-efflux system protein KefC</fullName>
    </submittedName>
</protein>
<feature type="transmembrane region" description="Helical" evidence="7">
    <location>
        <begin position="84"/>
        <end position="107"/>
    </location>
</feature>
<keyword evidence="5 7" id="KW-1133">Transmembrane helix</keyword>
<feature type="transmembrane region" description="Helical" evidence="7">
    <location>
        <begin position="53"/>
        <end position="72"/>
    </location>
</feature>
<gene>
    <name evidence="10" type="primary">kefC</name>
    <name evidence="10" type="ORF">LMG8286_01600</name>
</gene>
<dbReference type="InterPro" id="IPR036291">
    <property type="entry name" value="NAD(P)-bd_dom_sf"/>
</dbReference>
<proteinExistence type="inferred from homology"/>
<feature type="transmembrane region" description="Helical" evidence="7">
    <location>
        <begin position="113"/>
        <end position="133"/>
    </location>
</feature>
<dbReference type="InterPro" id="IPR003148">
    <property type="entry name" value="RCK_N"/>
</dbReference>
<evidence type="ECO:0000256" key="1">
    <source>
        <dbReference type="ARBA" id="ARBA00004141"/>
    </source>
</evidence>
<evidence type="ECO:0000256" key="6">
    <source>
        <dbReference type="ARBA" id="ARBA00023136"/>
    </source>
</evidence>
<evidence type="ECO:0000256" key="2">
    <source>
        <dbReference type="ARBA" id="ARBA00005551"/>
    </source>
</evidence>
<dbReference type="EMBL" id="CAJHOE010000005">
    <property type="protein sequence ID" value="CAD7289003.1"/>
    <property type="molecule type" value="Genomic_DNA"/>
</dbReference>
<dbReference type="Gene3D" id="3.40.50.720">
    <property type="entry name" value="NAD(P)-binding Rossmann-like Domain"/>
    <property type="match status" value="1"/>
</dbReference>
<feature type="transmembrane region" description="Helical" evidence="7">
    <location>
        <begin position="6"/>
        <end position="23"/>
    </location>
</feature>
<dbReference type="Proteomes" id="UP000789359">
    <property type="component" value="Unassembled WGS sequence"/>
</dbReference>
<keyword evidence="3" id="KW-0813">Transport</keyword>
<name>A0ABN7K8Y8_9BACT</name>
<feature type="transmembrane region" description="Helical" evidence="7">
    <location>
        <begin position="30"/>
        <end position="47"/>
    </location>
</feature>
<dbReference type="InterPro" id="IPR006153">
    <property type="entry name" value="Cation/H_exchanger_TM"/>
</dbReference>
<organism evidence="10 11">
    <name type="scientific">Campylobacter suis</name>
    <dbReference type="NCBI Taxonomy" id="2790657"/>
    <lineage>
        <taxon>Bacteria</taxon>
        <taxon>Pseudomonadati</taxon>
        <taxon>Campylobacterota</taxon>
        <taxon>Epsilonproteobacteria</taxon>
        <taxon>Campylobacterales</taxon>
        <taxon>Campylobacteraceae</taxon>
        <taxon>Campylobacter</taxon>
    </lineage>
</organism>
<evidence type="ECO:0000313" key="11">
    <source>
        <dbReference type="Proteomes" id="UP000789359"/>
    </source>
</evidence>
<dbReference type="Pfam" id="PF00999">
    <property type="entry name" value="Na_H_Exchanger"/>
    <property type="match status" value="1"/>
</dbReference>
<reference evidence="10 11" key="1">
    <citation type="submission" date="2020-11" db="EMBL/GenBank/DDBJ databases">
        <authorList>
            <person name="Peeters C."/>
        </authorList>
    </citation>
    <scope>NUCLEOTIDE SEQUENCE [LARGE SCALE GENOMIC DNA]</scope>
    <source>
        <strain evidence="10 11">LMG 8286</strain>
    </source>
</reference>
<dbReference type="PANTHER" id="PTHR42751">
    <property type="entry name" value="SODIUM/HYDROGEN EXCHANGER FAMILY/TRKA DOMAIN PROTEIN"/>
    <property type="match status" value="1"/>
</dbReference>
<evidence type="ECO:0000256" key="5">
    <source>
        <dbReference type="ARBA" id="ARBA00022989"/>
    </source>
</evidence>
<comment type="subcellular location">
    <subcellularLocation>
        <location evidence="1">Membrane</location>
        <topology evidence="1">Multi-pass membrane protein</topology>
    </subcellularLocation>
</comment>
<evidence type="ECO:0000256" key="7">
    <source>
        <dbReference type="SAM" id="Phobius"/>
    </source>
</evidence>
<sequence length="562" mass="62959">MFEHFLPAFLLTVFLSIILNVILKKYEIPTIIGYIITGTVISEFFNLKSSDSLVHIAEFGIVFLMFTIGLEFSFKHLLKMKNEVFVNGSLQVFISGALLAVFVYYTLNLETDNAVIVGLALALSSTAIVLKILNDSGDITQRYGRKSLGILIFQDIAVIPILIMVDMLSSSQTSLNELLLRTFLGALLLIIMLYIVGKYLVNWLFNKVIQTNSQEIFIATVFFMVVGSSALANALGFSFSLGAFLAGMMIAETEHKHKIEADLIPFRDILLGIFFISIGMQINIPVIASNIFIILFIGICAMLTKAIVIFCILRTYQTLRVSFKTAVTIAQIGEFALAVFGLMTTRGLLDPKTSQILIASCVISMFLTPFILKKLNFVADKIEKEIIIEPEQTIKQQKISNHIVIFGYGNLGQEIVLQVKARHLPYLVIESDLGLVELGRSRGENVFLGNAFQDHTFEYACVRSAAAVIIAVSNEQKLELITKTVSGYTERIQTVMMISEQERREKMFDDLGQNFYFVKQEKALGEIMVRRALECQIGTTKHHFTKVTDDEVVKANFLRSFD</sequence>
<feature type="domain" description="RCK N-terminal" evidence="9">
    <location>
        <begin position="403"/>
        <end position="512"/>
    </location>
</feature>
<keyword evidence="11" id="KW-1185">Reference proteome</keyword>
<evidence type="ECO:0000256" key="4">
    <source>
        <dbReference type="ARBA" id="ARBA00022692"/>
    </source>
</evidence>
<comment type="caution">
    <text evidence="10">The sequence shown here is derived from an EMBL/GenBank/DDBJ whole genome shotgun (WGS) entry which is preliminary data.</text>
</comment>
<comment type="similarity">
    <text evidence="2">Belongs to the monovalent cation:proton antiporter 2 (CPA2) transporter (TC 2.A.37) family.</text>
</comment>
<keyword evidence="4 7" id="KW-0812">Transmembrane</keyword>
<dbReference type="Gene3D" id="1.20.1530.20">
    <property type="match status" value="1"/>
</dbReference>
<evidence type="ECO:0000259" key="8">
    <source>
        <dbReference type="Pfam" id="PF00999"/>
    </source>
</evidence>
<dbReference type="InterPro" id="IPR038770">
    <property type="entry name" value="Na+/solute_symporter_sf"/>
</dbReference>
<accession>A0ABN7K8Y8</accession>
<evidence type="ECO:0000256" key="3">
    <source>
        <dbReference type="ARBA" id="ARBA00022448"/>
    </source>
</evidence>
<feature type="transmembrane region" description="Helical" evidence="7">
    <location>
        <begin position="355"/>
        <end position="372"/>
    </location>
</feature>
<feature type="transmembrane region" description="Helical" evidence="7">
    <location>
        <begin position="216"/>
        <end position="248"/>
    </location>
</feature>
<dbReference type="SUPFAM" id="SSF51735">
    <property type="entry name" value="NAD(P)-binding Rossmann-fold domains"/>
    <property type="match status" value="1"/>
</dbReference>
<evidence type="ECO:0000259" key="9">
    <source>
        <dbReference type="Pfam" id="PF02254"/>
    </source>
</evidence>
<dbReference type="Pfam" id="PF02254">
    <property type="entry name" value="TrkA_N"/>
    <property type="match status" value="1"/>
</dbReference>
<feature type="transmembrane region" description="Helical" evidence="7">
    <location>
        <begin position="178"/>
        <end position="196"/>
    </location>
</feature>
<dbReference type="PANTHER" id="PTHR42751:SF3">
    <property type="entry name" value="SODIUM_GLUTAMATE SYMPORTER"/>
    <property type="match status" value="1"/>
</dbReference>